<feature type="domain" description="Myb-like" evidence="2">
    <location>
        <begin position="70"/>
        <end position="140"/>
    </location>
</feature>
<evidence type="ECO:0000256" key="1">
    <source>
        <dbReference type="SAM" id="MobiDB-lite"/>
    </source>
</evidence>
<dbReference type="PANTHER" id="PTHR33492">
    <property type="entry name" value="OSJNBA0043A12.37 PROTEIN-RELATED"/>
    <property type="match status" value="1"/>
</dbReference>
<feature type="region of interest" description="Disordered" evidence="1">
    <location>
        <begin position="53"/>
        <end position="74"/>
    </location>
</feature>
<feature type="compositionally biased region" description="Basic and acidic residues" evidence="1">
    <location>
        <begin position="53"/>
        <end position="73"/>
    </location>
</feature>
<dbReference type="InterPro" id="IPR001005">
    <property type="entry name" value="SANT/Myb"/>
</dbReference>
<dbReference type="PANTHER" id="PTHR33492:SF11">
    <property type="entry name" value="OS04G0670900 PROTEIN"/>
    <property type="match status" value="1"/>
</dbReference>
<dbReference type="SUPFAM" id="SSF46689">
    <property type="entry name" value="Homeodomain-like"/>
    <property type="match status" value="1"/>
</dbReference>
<dbReference type="InterPro" id="IPR044822">
    <property type="entry name" value="Myb_DNA-bind_4"/>
</dbReference>
<dbReference type="PROSITE" id="PS50090">
    <property type="entry name" value="MYB_LIKE"/>
    <property type="match status" value="1"/>
</dbReference>
<dbReference type="Pfam" id="PF13837">
    <property type="entry name" value="Myb_DNA-bind_4"/>
    <property type="match status" value="1"/>
</dbReference>
<dbReference type="OMA" id="SSERWDE"/>
<feature type="region of interest" description="Disordered" evidence="1">
    <location>
        <begin position="227"/>
        <end position="261"/>
    </location>
</feature>
<proteinExistence type="evidence at transcript level"/>
<protein>
    <recommendedName>
        <fullName evidence="2">Myb-like domain-containing protein</fullName>
    </recommendedName>
</protein>
<sequence>MLAEPFSEGLCIPPMGPDDPNGVIHKDEISEQQPNHPMTTVAEVICCLPSSQDPRDVTPHEVRGKRKLSSEHKGRVRWTSSDTLVLVNAKLVEKNMHSAGGAIKRTKSAIEKWRTISAHCHDNGLDRNATQCRDRWKHILPDYKKIRHYERNIPPGHVSYWNMTPKERMDKRLPTNYTKELYDAMNKHFGQKGNDVGDMIIDTSASDHGTFEDCLTPAKNVIMHENSMPETPLQSPGDTSSDRDKQYPGKKRKAASKSAGIKATLSENNKMIISNLKMAEEGRMKRHEKYCNLFERRMEMDEKYLNHHAMNVQRMINVEEQKVKAQRDLVSALNTIGQAMLKICESLDTKG</sequence>
<dbReference type="Gene3D" id="1.10.10.60">
    <property type="entry name" value="Homeodomain-like"/>
    <property type="match status" value="1"/>
</dbReference>
<evidence type="ECO:0000259" key="2">
    <source>
        <dbReference type="PROSITE" id="PS50090"/>
    </source>
</evidence>
<reference evidence="3" key="1">
    <citation type="submission" date="2007-06" db="EMBL/GenBank/DDBJ databases">
        <title>Full length cDNA sequences from Sitka Spruce (Picea sitchensis).</title>
        <authorList>
            <person name="Ralph S.G."/>
            <person name="Chun H.E."/>
            <person name="Liao N."/>
            <person name="Ali J."/>
            <person name="Reid K."/>
            <person name="Kolosova N."/>
            <person name="Cooper N."/>
            <person name="Cullis C."/>
            <person name="Jancsik S."/>
            <person name="Moore R."/>
            <person name="Mayo M."/>
            <person name="Wagner S."/>
            <person name="Holt R.A."/>
            <person name="Jones S.J.M."/>
            <person name="Marra M.A."/>
            <person name="Ritland C.E."/>
            <person name="Ritland K."/>
            <person name="Bohlmann J."/>
        </authorList>
    </citation>
    <scope>NUCLEOTIDE SEQUENCE</scope>
    <source>
        <tissue evidence="3">Green portion of the leader tissue</tissue>
    </source>
</reference>
<feature type="compositionally biased region" description="Polar residues" evidence="1">
    <location>
        <begin position="228"/>
        <end position="239"/>
    </location>
</feature>
<name>B8LKP7_PICSI</name>
<dbReference type="EMBL" id="EF676316">
    <property type="protein sequence ID" value="ABR16227.1"/>
    <property type="molecule type" value="mRNA"/>
</dbReference>
<dbReference type="InterPro" id="IPR009057">
    <property type="entry name" value="Homeodomain-like_sf"/>
</dbReference>
<dbReference type="CDD" id="cd12203">
    <property type="entry name" value="GT1"/>
    <property type="match status" value="1"/>
</dbReference>
<dbReference type="AlphaFoldDB" id="B8LKP7"/>
<evidence type="ECO:0000313" key="3">
    <source>
        <dbReference type="EMBL" id="ABR16227.1"/>
    </source>
</evidence>
<accession>B8LKP7</accession>
<organism evidence="3">
    <name type="scientific">Picea sitchensis</name>
    <name type="common">Sitka spruce</name>
    <name type="synonym">Pinus sitchensis</name>
    <dbReference type="NCBI Taxonomy" id="3332"/>
    <lineage>
        <taxon>Eukaryota</taxon>
        <taxon>Viridiplantae</taxon>
        <taxon>Streptophyta</taxon>
        <taxon>Embryophyta</taxon>
        <taxon>Tracheophyta</taxon>
        <taxon>Spermatophyta</taxon>
        <taxon>Pinopsida</taxon>
        <taxon>Pinidae</taxon>
        <taxon>Conifers I</taxon>
        <taxon>Pinales</taxon>
        <taxon>Pinaceae</taxon>
        <taxon>Picea</taxon>
    </lineage>
</organism>